<accession>A0A448YWI3</accession>
<proteinExistence type="predicted"/>
<dbReference type="AlphaFoldDB" id="A0A448YWI3"/>
<dbReference type="EMBL" id="CAACVS010000019">
    <property type="protein sequence ID" value="VEU34144.1"/>
    <property type="molecule type" value="Genomic_DNA"/>
</dbReference>
<reference evidence="1 2" key="1">
    <citation type="submission" date="2019-01" db="EMBL/GenBank/DDBJ databases">
        <authorList>
            <person name="Ferrante I. M."/>
        </authorList>
    </citation>
    <scope>NUCLEOTIDE SEQUENCE [LARGE SCALE GENOMIC DNA]</scope>
    <source>
        <strain evidence="1 2">B856</strain>
    </source>
</reference>
<evidence type="ECO:0000313" key="2">
    <source>
        <dbReference type="Proteomes" id="UP000291116"/>
    </source>
</evidence>
<name>A0A448YWI3_9STRA</name>
<keyword evidence="2" id="KW-1185">Reference proteome</keyword>
<organism evidence="1 2">
    <name type="scientific">Pseudo-nitzschia multistriata</name>
    <dbReference type="NCBI Taxonomy" id="183589"/>
    <lineage>
        <taxon>Eukaryota</taxon>
        <taxon>Sar</taxon>
        <taxon>Stramenopiles</taxon>
        <taxon>Ochrophyta</taxon>
        <taxon>Bacillariophyta</taxon>
        <taxon>Bacillariophyceae</taxon>
        <taxon>Bacillariophycidae</taxon>
        <taxon>Bacillariales</taxon>
        <taxon>Bacillariaceae</taxon>
        <taxon>Pseudo-nitzschia</taxon>
    </lineage>
</organism>
<sequence>MGDSAVLGLTRHAASRPAHKTFRVLRMAAIAAAVLATLCSVETSVFVAVGTGAALGSEGTAVAPLPGTPVATRNHHSATRDLASHSLVIGVPGSDELASPSLALSSLPTHNQTATAERIAEREKPRYPWNCMSRPGTGPHQLLGILLVGKADTSTIGDWLHRHHGLFEMLVAIDGSESHSVRRLLENYPNVRRLEESEALKTANVARITDQTIRKPAMAILGNPVGCWVMVCHPDEFWVVDPRELTRHVAAKNGTDDKAPYNVISLSVLTASPLESEYHQSVRGFGNRVSFPDPRVGSDGTGDAFHIMDVSRFTSRHHKRYKEERFVLWEEGMRWGTGHSKTVPKHMPNGGQRTFLSDEYFYVHFKMHDFGSAALGAAVNESTGRFVRSGLNTGLKAASHKGWRGTFLDETEPDRVSRFPPEPLSSAIDERCDSLRKAATSDPVSPTQGRGFGIPLCTLPWNVDASFRGRQRVSATERLGG</sequence>
<dbReference type="Proteomes" id="UP000291116">
    <property type="component" value="Unassembled WGS sequence"/>
</dbReference>
<gene>
    <name evidence="1" type="ORF">PSNMU_V1.4_AUG-EV-PASAV3_0008390</name>
</gene>
<evidence type="ECO:0000313" key="1">
    <source>
        <dbReference type="EMBL" id="VEU34144.1"/>
    </source>
</evidence>
<protein>
    <submittedName>
        <fullName evidence="1">Uncharacterized protein</fullName>
    </submittedName>
</protein>